<evidence type="ECO:0000256" key="1">
    <source>
        <dbReference type="SAM" id="Phobius"/>
    </source>
</evidence>
<protein>
    <submittedName>
        <fullName evidence="2">Uncharacterized protein</fullName>
    </submittedName>
</protein>
<dbReference type="PATRIC" id="fig|1007676.4.peg.1967"/>
<dbReference type="KEGG" id="lgn:ABM34_09720"/>
<sequence length="77" mass="8807">MSIFHFIIVLSCLLIISLNGRFGSNLRIAVGMWRFVISLPLAALSIYLIYTETPMLLPMTIVILLMLLTTNYLKYKL</sequence>
<name>A0A0H4QL01_9LACO</name>
<gene>
    <name evidence="2" type="ORF">ABM34_09720</name>
</gene>
<keyword evidence="3" id="KW-1185">Reference proteome</keyword>
<proteinExistence type="predicted"/>
<keyword evidence="1" id="KW-0472">Membrane</keyword>
<evidence type="ECO:0000313" key="3">
    <source>
        <dbReference type="Proteomes" id="UP000036106"/>
    </source>
</evidence>
<dbReference type="STRING" id="1007676.ABM34_09720"/>
<feature type="transmembrane region" description="Helical" evidence="1">
    <location>
        <begin position="31"/>
        <end position="50"/>
    </location>
</feature>
<dbReference type="RefSeq" id="WP_048705365.1">
    <property type="nucleotide sequence ID" value="NZ_CP012034.1"/>
</dbReference>
<dbReference type="AlphaFoldDB" id="A0A0H4QL01"/>
<dbReference type="OrthoDB" id="2310255at2"/>
<dbReference type="EMBL" id="CP012034">
    <property type="protein sequence ID" value="AKP67781.1"/>
    <property type="molecule type" value="Genomic_DNA"/>
</dbReference>
<accession>A0A0H4QL01</accession>
<evidence type="ECO:0000313" key="2">
    <source>
        <dbReference type="EMBL" id="AKP67781.1"/>
    </source>
</evidence>
<keyword evidence="1" id="KW-1133">Transmembrane helix</keyword>
<organism evidence="2 3">
    <name type="scientific">Companilactobacillus ginsenosidimutans</name>
    <dbReference type="NCBI Taxonomy" id="1007676"/>
    <lineage>
        <taxon>Bacteria</taxon>
        <taxon>Bacillati</taxon>
        <taxon>Bacillota</taxon>
        <taxon>Bacilli</taxon>
        <taxon>Lactobacillales</taxon>
        <taxon>Lactobacillaceae</taxon>
        <taxon>Companilactobacillus</taxon>
    </lineage>
</organism>
<keyword evidence="1" id="KW-0812">Transmembrane</keyword>
<reference evidence="3" key="1">
    <citation type="submission" date="2015-07" db="EMBL/GenBank/DDBJ databases">
        <title>Lactobacillus ginsenosidimutans/EMML 3141/ whole genome sequencing.</title>
        <authorList>
            <person name="Kim M.K."/>
            <person name="Im W.-T."/>
            <person name="Srinivasan S."/>
            <person name="Lee J.-J."/>
        </authorList>
    </citation>
    <scope>NUCLEOTIDE SEQUENCE [LARGE SCALE GENOMIC DNA]</scope>
    <source>
        <strain evidence="3">EMML 3041</strain>
    </source>
</reference>
<dbReference type="Proteomes" id="UP000036106">
    <property type="component" value="Chromosome"/>
</dbReference>
<feature type="transmembrane region" description="Helical" evidence="1">
    <location>
        <begin position="6"/>
        <end position="24"/>
    </location>
</feature>
<feature type="transmembrane region" description="Helical" evidence="1">
    <location>
        <begin position="56"/>
        <end position="73"/>
    </location>
</feature>